<comment type="cofactor">
    <cofactor evidence="36">
        <name>Cu(2+)</name>
        <dbReference type="ChEBI" id="CHEBI:29036"/>
    </cofactor>
    <text evidence="36">Binds 2 Cu(2+) ions per subunit.</text>
</comment>
<feature type="signal peptide" evidence="42">
    <location>
        <begin position="1"/>
        <end position="20"/>
    </location>
</feature>
<feature type="binding site" evidence="36">
    <location>
        <position position="837"/>
    </location>
    <ligand>
        <name>Zn(2+)</name>
        <dbReference type="ChEBI" id="CHEBI:29105"/>
        <note>catalytic</note>
    </ligand>
</feature>
<evidence type="ECO:0000256" key="31">
    <source>
        <dbReference type="ARBA" id="ARBA00052059"/>
    </source>
</evidence>
<keyword evidence="20" id="KW-0968">Cytoplasmic vesicle</keyword>
<evidence type="ECO:0000256" key="41">
    <source>
        <dbReference type="SAM" id="Phobius"/>
    </source>
</evidence>
<comment type="catalytic activity">
    <reaction evidence="32">
        <text>N-(9Z-octadecenoyl)glycine + 2 L-ascorbate + O2 = N-(9Z-octadecenoyl)-(2S)-hydroxyglycine + 2 monodehydro-L-ascorbate radical + H2O</text>
        <dbReference type="Rhea" id="RHEA:58600"/>
        <dbReference type="ChEBI" id="CHEBI:15377"/>
        <dbReference type="ChEBI" id="CHEBI:15379"/>
        <dbReference type="ChEBI" id="CHEBI:38290"/>
        <dbReference type="ChEBI" id="CHEBI:59513"/>
        <dbReference type="ChEBI" id="CHEBI:133992"/>
        <dbReference type="ChEBI" id="CHEBI:142696"/>
    </reaction>
</comment>
<feature type="repeat" description="NHL" evidence="39">
    <location>
        <begin position="621"/>
        <end position="662"/>
    </location>
</feature>
<comment type="catalytic activity">
    <reaction evidence="25">
        <text>N-tetradecanoyl-(2S)-hydroxyglycine = tetradecamide + glyoxylate</text>
        <dbReference type="Rhea" id="RHEA:58632"/>
        <dbReference type="ChEBI" id="CHEBI:36655"/>
        <dbReference type="ChEBI" id="CHEBI:137125"/>
        <dbReference type="ChEBI" id="CHEBI:142694"/>
    </reaction>
</comment>
<evidence type="ECO:0000256" key="2">
    <source>
        <dbReference type="ARBA" id="ARBA00004160"/>
    </source>
</evidence>
<feature type="repeat" description="NHL" evidence="39">
    <location>
        <begin position="671"/>
        <end position="716"/>
    </location>
</feature>
<evidence type="ECO:0000256" key="6">
    <source>
        <dbReference type="ARBA" id="ARBA00022723"/>
    </source>
</evidence>
<feature type="binding site" evidence="36">
    <location>
        <position position="102"/>
    </location>
    <ligand>
        <name>Cu(2+)</name>
        <dbReference type="ChEBI" id="CHEBI:29036"/>
        <label>1</label>
        <note>catalytic</note>
    </ligand>
</feature>
<keyword evidence="19" id="KW-0511">Multifunctional enzyme</keyword>
<evidence type="ECO:0000256" key="8">
    <source>
        <dbReference type="ARBA" id="ARBA00022737"/>
    </source>
</evidence>
<evidence type="ECO:0000256" key="4">
    <source>
        <dbReference type="ARBA" id="ARBA00010263"/>
    </source>
</evidence>
<keyword evidence="10" id="KW-0847">Vitamin C</keyword>
<evidence type="ECO:0000256" key="23">
    <source>
        <dbReference type="ARBA" id="ARBA00050384"/>
    </source>
</evidence>
<organism evidence="45 46">
    <name type="scientific">Myotis brandtii</name>
    <name type="common">Brandt's bat</name>
    <dbReference type="NCBI Taxonomy" id="109478"/>
    <lineage>
        <taxon>Eukaryota</taxon>
        <taxon>Metazoa</taxon>
        <taxon>Chordata</taxon>
        <taxon>Craniata</taxon>
        <taxon>Vertebrata</taxon>
        <taxon>Euteleostomi</taxon>
        <taxon>Mammalia</taxon>
        <taxon>Eutheria</taxon>
        <taxon>Laurasiatheria</taxon>
        <taxon>Chiroptera</taxon>
        <taxon>Yangochiroptera</taxon>
        <taxon>Vespertilionidae</taxon>
        <taxon>Myotis</taxon>
    </lineage>
</organism>
<evidence type="ECO:0000256" key="28">
    <source>
        <dbReference type="ARBA" id="ARBA00051560"/>
    </source>
</evidence>
<evidence type="ECO:0000256" key="16">
    <source>
        <dbReference type="ARBA" id="ARBA00023157"/>
    </source>
</evidence>
<dbReference type="Gene3D" id="2.120.10.30">
    <property type="entry name" value="TolB, C-terminal domain"/>
    <property type="match status" value="1"/>
</dbReference>
<evidence type="ECO:0000256" key="21">
    <source>
        <dbReference type="ARBA" id="ARBA00048431"/>
    </source>
</evidence>
<evidence type="ECO:0000256" key="19">
    <source>
        <dbReference type="ARBA" id="ARBA00023268"/>
    </source>
</evidence>
<dbReference type="PROSITE" id="PS51125">
    <property type="entry name" value="NHL"/>
    <property type="match status" value="4"/>
</dbReference>
<comment type="catalytic activity">
    <reaction evidence="23">
        <text>N-tetradecanoylglycine + 2 L-ascorbate + O2 = N-tetradecanoyl-(2S)-hydroxyglycine + 2 monodehydro-L-ascorbate radical + H2O</text>
        <dbReference type="Rhea" id="RHEA:58544"/>
        <dbReference type="ChEBI" id="CHEBI:15377"/>
        <dbReference type="ChEBI" id="CHEBI:15379"/>
        <dbReference type="ChEBI" id="CHEBI:38290"/>
        <dbReference type="ChEBI" id="CHEBI:59513"/>
        <dbReference type="ChEBI" id="CHEBI:86500"/>
        <dbReference type="ChEBI" id="CHEBI:142694"/>
    </reaction>
</comment>
<feature type="binding site" evidence="36">
    <location>
        <position position="292"/>
    </location>
    <ligand>
        <name>Cu(2+)</name>
        <dbReference type="ChEBI" id="CHEBI:29036"/>
        <label>1</label>
        <note>catalytic</note>
    </ligand>
</feature>
<comment type="catalytic activity">
    <reaction evidence="27">
        <text>N-(9Z-octadecenoyl)-(2S)-hydroxyglycine = (9Z)-octadecenamide + glyoxylate</text>
        <dbReference type="Rhea" id="RHEA:58636"/>
        <dbReference type="ChEBI" id="CHEBI:36655"/>
        <dbReference type="ChEBI" id="CHEBI:116314"/>
        <dbReference type="ChEBI" id="CHEBI:142696"/>
    </reaction>
</comment>
<keyword evidence="12" id="KW-0560">Oxidoreductase</keyword>
<evidence type="ECO:0000256" key="18">
    <source>
        <dbReference type="ARBA" id="ARBA00023239"/>
    </source>
</evidence>
<feature type="region of interest" description="Disordered" evidence="40">
    <location>
        <begin position="1127"/>
        <end position="1223"/>
    </location>
</feature>
<evidence type="ECO:0000256" key="42">
    <source>
        <dbReference type="SAM" id="SignalP"/>
    </source>
</evidence>
<comment type="catalytic activity">
    <reaction evidence="22">
        <text>N-(9Z,12Z,15Z)-octadecatrienoyl-(2S)-hydroxyglycine = (9Z,12Z,15Z)-octadecatrienamide + glyoxylate</text>
        <dbReference type="Rhea" id="RHEA:58644"/>
        <dbReference type="ChEBI" id="CHEBI:36655"/>
        <dbReference type="ChEBI" id="CHEBI:142684"/>
        <dbReference type="ChEBI" id="CHEBI:142697"/>
    </reaction>
</comment>
<comment type="subunit">
    <text evidence="34">Monomer. Interacts with RASSF9.</text>
</comment>
<dbReference type="GO" id="GO:0001519">
    <property type="term" value="P:peptide amidation"/>
    <property type="evidence" value="ECO:0007669"/>
    <property type="project" value="UniProtKB-ARBA"/>
</dbReference>
<evidence type="ECO:0000256" key="22">
    <source>
        <dbReference type="ARBA" id="ARBA00050178"/>
    </source>
</evidence>
<reference evidence="45 46" key="1">
    <citation type="journal article" date="2013" name="Nat. Commun.">
        <title>Genome analysis reveals insights into physiology and longevity of the Brandt's bat Myotis brandtii.</title>
        <authorList>
            <person name="Seim I."/>
            <person name="Fang X."/>
            <person name="Xiong Z."/>
            <person name="Lobanov A.V."/>
            <person name="Huang Z."/>
            <person name="Ma S."/>
            <person name="Feng Y."/>
            <person name="Turanov A.A."/>
            <person name="Zhu Y."/>
            <person name="Lenz T.L."/>
            <person name="Gerashchenko M.V."/>
            <person name="Fan D."/>
            <person name="Hee Yim S."/>
            <person name="Yao X."/>
            <person name="Jordan D."/>
            <person name="Xiong Y."/>
            <person name="Ma Y."/>
            <person name="Lyapunov A.N."/>
            <person name="Chen G."/>
            <person name="Kulakova O.I."/>
            <person name="Sun Y."/>
            <person name="Lee S.G."/>
            <person name="Bronson R.T."/>
            <person name="Moskalev A.A."/>
            <person name="Sunyaev S.R."/>
            <person name="Zhang G."/>
            <person name="Krogh A."/>
            <person name="Wang J."/>
            <person name="Gladyshev V.N."/>
        </authorList>
    </citation>
    <scope>NUCLEOTIDE SEQUENCE [LARGE SCALE GENOMIC DNA]</scope>
</reference>
<dbReference type="Gene3D" id="2.60.120.230">
    <property type="match status" value="1"/>
</dbReference>
<feature type="domain" description="Copper type II ascorbate-dependent monooxygenase C-terminal" evidence="44">
    <location>
        <begin position="251"/>
        <end position="396"/>
    </location>
</feature>
<keyword evidence="11 41" id="KW-1133">Transmembrane helix</keyword>
<dbReference type="Pfam" id="PF01082">
    <property type="entry name" value="Cu2_monooxygen"/>
    <property type="match status" value="1"/>
</dbReference>
<comment type="catalytic activity">
    <reaction evidence="29">
        <text>N-dodecanoylglycine + 2 L-ascorbate + O2 = N-dodecanoyl-(2S)-hydroxyglycine + 2 monodehydro-L-ascorbate radical + H2O</text>
        <dbReference type="Rhea" id="RHEA:58540"/>
        <dbReference type="ChEBI" id="CHEBI:15377"/>
        <dbReference type="ChEBI" id="CHEBI:15379"/>
        <dbReference type="ChEBI" id="CHEBI:38290"/>
        <dbReference type="ChEBI" id="CHEBI:59513"/>
        <dbReference type="ChEBI" id="CHEBI:142678"/>
        <dbReference type="ChEBI" id="CHEBI:142693"/>
    </reaction>
</comment>
<keyword evidence="8" id="KW-0677">Repeat</keyword>
<dbReference type="SUPFAM" id="SSF49742">
    <property type="entry name" value="PHM/PNGase F"/>
    <property type="match status" value="2"/>
</dbReference>
<dbReference type="InterPro" id="IPR000323">
    <property type="entry name" value="Cu2_ascorb_mOase_N"/>
</dbReference>
<dbReference type="AlphaFoldDB" id="S7PCF6"/>
<evidence type="ECO:0000256" key="30">
    <source>
        <dbReference type="ARBA" id="ARBA00051649"/>
    </source>
</evidence>
<dbReference type="Proteomes" id="UP000052978">
    <property type="component" value="Unassembled WGS sequence"/>
</dbReference>
<evidence type="ECO:0000256" key="7">
    <source>
        <dbReference type="ARBA" id="ARBA00022729"/>
    </source>
</evidence>
<evidence type="ECO:0000256" key="13">
    <source>
        <dbReference type="ARBA" id="ARBA00023008"/>
    </source>
</evidence>
<accession>S7PCF6</accession>
<feature type="transmembrane region" description="Helical" evidence="41">
    <location>
        <begin position="917"/>
        <end position="941"/>
    </location>
</feature>
<feature type="binding site" evidence="35">
    <location>
        <position position="705"/>
    </location>
    <ligand>
        <name>a protein</name>
        <dbReference type="ChEBI" id="CHEBI:16541"/>
    </ligand>
    <ligandPart>
        <name>C-terminal Xaa-(2S)-2-hydroxyglycine residue</name>
        <dbReference type="ChEBI" id="CHEBI:142768"/>
    </ligandPart>
</feature>
<evidence type="ECO:0000256" key="39">
    <source>
        <dbReference type="PROSITE-ProRule" id="PRU00504"/>
    </source>
</evidence>
<evidence type="ECO:0000256" key="17">
    <source>
        <dbReference type="ARBA" id="ARBA00023180"/>
    </source>
</evidence>
<keyword evidence="36" id="KW-0106">Calcium</keyword>
<comment type="similarity">
    <text evidence="4">In the N-terminal section; belongs to the copper type II ascorbate-dependent monooxygenase family.</text>
</comment>
<evidence type="ECO:0000259" key="44">
    <source>
        <dbReference type="Pfam" id="PF03712"/>
    </source>
</evidence>
<evidence type="ECO:0000256" key="10">
    <source>
        <dbReference type="ARBA" id="ARBA00022896"/>
    </source>
</evidence>
<feature type="disulfide bond" evidence="37">
    <location>
        <begin position="753"/>
        <end position="764"/>
    </location>
</feature>
<evidence type="ECO:0000256" key="3">
    <source>
        <dbReference type="ARBA" id="ARBA00006026"/>
    </source>
</evidence>
<dbReference type="InterPro" id="IPR000720">
    <property type="entry name" value="PHM/PAL"/>
</dbReference>
<feature type="glycosylation site" description="N-linked (GlcNAc...) asparagine" evidence="38">
    <location>
        <position position="816"/>
    </location>
</feature>
<evidence type="ECO:0000256" key="15">
    <source>
        <dbReference type="ARBA" id="ARBA00023136"/>
    </source>
</evidence>
<feature type="binding site" evidence="36">
    <location>
        <position position="167"/>
    </location>
    <ligand>
        <name>Cu(2+)</name>
        <dbReference type="ChEBI" id="CHEBI:29036"/>
        <label>1</label>
        <note>catalytic</note>
    </ligand>
</feature>
<dbReference type="InterPro" id="IPR008977">
    <property type="entry name" value="PHM/PNGase_F_dom_sf"/>
</dbReference>
<evidence type="ECO:0000256" key="32">
    <source>
        <dbReference type="ARBA" id="ARBA00052318"/>
    </source>
</evidence>
<evidence type="ECO:0000256" key="14">
    <source>
        <dbReference type="ARBA" id="ARBA00023033"/>
    </source>
</evidence>
<feature type="disulfide bond" evidence="37">
    <location>
        <begin position="42"/>
        <end position="189"/>
    </location>
</feature>
<dbReference type="GO" id="GO:0030658">
    <property type="term" value="C:transport vesicle membrane"/>
    <property type="evidence" value="ECO:0007669"/>
    <property type="project" value="UniProtKB-SubCell"/>
</dbReference>
<feature type="binding site" evidence="35">
    <location>
        <position position="584"/>
    </location>
    <ligand>
        <name>a protein</name>
        <dbReference type="ChEBI" id="CHEBI:16541"/>
    </ligand>
    <ligandPart>
        <name>C-terminal Xaa-(2S)-2-hydroxyglycine residue</name>
        <dbReference type="ChEBI" id="CHEBI:142768"/>
    </ligandPart>
</feature>
<comment type="catalytic activity">
    <reaction evidence="1">
        <text>a [peptide]-C-terminal (2S)-2-hydroxyglycine = a [peptide]-C-terminal amide + glyoxylate</text>
        <dbReference type="Rhea" id="RHEA:20924"/>
        <dbReference type="Rhea" id="RHEA-COMP:13485"/>
        <dbReference type="Rhea" id="RHEA-COMP:15321"/>
        <dbReference type="ChEBI" id="CHEBI:36655"/>
        <dbReference type="ChEBI" id="CHEBI:137001"/>
        <dbReference type="ChEBI" id="CHEBI:142768"/>
        <dbReference type="EC" id="4.3.2.5"/>
    </reaction>
</comment>
<dbReference type="Gene3D" id="2.60.120.310">
    <property type="entry name" value="Copper type II, ascorbate-dependent monooxygenase, N-terminal domain"/>
    <property type="match status" value="1"/>
</dbReference>
<keyword evidence="16 37" id="KW-1015">Disulfide bond</keyword>
<feature type="binding site" evidence="36">
    <location>
        <position position="294"/>
    </location>
    <ligand>
        <name>Cu(2+)</name>
        <dbReference type="ChEBI" id="CHEBI:29036"/>
        <label>1</label>
        <note>catalytic</note>
    </ligand>
</feature>
<evidence type="ECO:0000256" key="20">
    <source>
        <dbReference type="ARBA" id="ARBA00023329"/>
    </source>
</evidence>
<keyword evidence="9 36" id="KW-0862">Zinc</keyword>
<evidence type="ECO:0000256" key="34">
    <source>
        <dbReference type="ARBA" id="ARBA00064777"/>
    </source>
</evidence>
<dbReference type="PANTHER" id="PTHR10680:SF14">
    <property type="entry name" value="PEPTIDYL-GLYCINE ALPHA-AMIDATING MONOOXYGENASE"/>
    <property type="match status" value="1"/>
</dbReference>
<feature type="repeat" description="NHL" evidence="39">
    <location>
        <begin position="820"/>
        <end position="863"/>
    </location>
</feature>
<comment type="similarity">
    <text evidence="3">In the C-terminal section; belongs to the peptidyl-alpha-hydroxyglycine alpha-amidating lyase family.</text>
</comment>
<comment type="catalytic activity">
    <reaction evidence="24">
        <text>N-(9Z,12Z,15Z)-octadecatrienoylglycine + 2 L-ascorbate + O2 = N-(9Z,12Z,15Z)-octadecatrienoyl-(2S)-hydroxyglycine + 2 monodehydro-L-ascorbate radical + H2O</text>
        <dbReference type="Rhea" id="RHEA:58548"/>
        <dbReference type="ChEBI" id="CHEBI:15377"/>
        <dbReference type="ChEBI" id="CHEBI:15379"/>
        <dbReference type="ChEBI" id="CHEBI:38290"/>
        <dbReference type="ChEBI" id="CHEBI:59513"/>
        <dbReference type="ChEBI" id="CHEBI:142679"/>
        <dbReference type="ChEBI" id="CHEBI:142697"/>
    </reaction>
</comment>
<feature type="disulfide bond" evidence="37">
    <location>
        <begin position="343"/>
        <end position="365"/>
    </location>
</feature>
<evidence type="ECO:0000256" key="5">
    <source>
        <dbReference type="ARBA" id="ARBA00022692"/>
    </source>
</evidence>
<keyword evidence="46" id="KW-1185">Reference proteome</keyword>
<keyword evidence="15 41" id="KW-0472">Membrane</keyword>
<keyword evidence="17 38" id="KW-0325">Glycoprotein</keyword>
<feature type="region of interest" description="Disordered" evidence="40">
    <location>
        <begin position="992"/>
        <end position="1028"/>
    </location>
</feature>
<dbReference type="eggNOG" id="KOG3567">
    <property type="taxonomic scope" value="Eukaryota"/>
</dbReference>
<evidence type="ECO:0000256" key="25">
    <source>
        <dbReference type="ARBA" id="ARBA00050684"/>
    </source>
</evidence>
<feature type="disulfide bond" evidence="37">
    <location>
        <begin position="109"/>
        <end position="126"/>
    </location>
</feature>
<keyword evidence="7 42" id="KW-0732">Signal</keyword>
<evidence type="ECO:0000256" key="27">
    <source>
        <dbReference type="ARBA" id="ARBA00051186"/>
    </source>
</evidence>
<sequence length="1223" mass="135605">MAGARSLLLLLLVFPSSSLGFRSPLSVFKRFKETTRSFSNECLGTTRPVTPIDSSDFALDIQMPGVTPKQSDTYFCMSMRLPTDEEAFVIDFKPRASMDTVHHMLLFGCNMPSSTGSYWFCDEGTCIDKANILYAWARNAPPTRLPKGVGFKVGGETGSKYFVLQVHYGDISAFRAGEGKTKTEFIGNCRNAFQAWRLWKGSGRVCPEGKGPVICERRLRGWNQSKDLNSEQEPPVDGKEKTQSRQRQPLIAGMYLMMSVDTVIPAGEKVVNSDISCHYNNYPMHVFAYRVHTHHLGKVVSGYRVRNGQWALVGRQSPQLPQAFYPVEHPVDVSFGDILAARCVFTGEGRTEATHIGGTSNDEMCNLYIMYYMEAKHAVSFMTCTQNVALDMFRNIPPEANIPIPVKSDMVMMHGHHKETENKDKTSLLQQPKQEEVLEQGDFYSLLSKLLGEREDVVHVHKYNPTEKAESESDLVAEIANVVQKKDLGRADAREGAEREERGNAILVRDRIHKFHRLESTLRPAESRVSSVQQPLPGEGTWESEHTGDFHVEEALDWPGVYLLPGQVSGVAVDPKNNLVIFHRGDHVWDGNSFDSQFVYQQRGLGPIEEDTILVIDPNTAAVLQSSGKNLFYLPHGLSVDKDGNYWVTDVALHQVFKLDPNSKAGPLLILGRSMQPGSDQNHFCQPTDVAVDPDTGAVYVSDGYCNSRIVQFSPSGEFITQWGEESSGSNPKPGQFTVPHSLALVPHLGQLCVADRENGRIQCFKTDTKEFVREIKHASFGRNVFAISYIPGLLFVVNGKPHFGDQEPVQGFVMNFSSGEIIDIFKPVRKHFDMPHDIAASEDGTVYVGDAHTNTVWKFITTEKMEHRSVKKAGIEVQETKESEAVVETKMENKPASSELQKIQEKQKLIKEPDSGVPVVLITTLLVIPVAVLLAIAMFIRWKKSRAFGDSEHKLESNSGRVLGKLRGKGSGGLNLGNFFASRKGYSRKGFDRLSTEGSDQEKDEDDGKSEAVVETKMENKPASSELQKIQEKQKLIKEPDSGVPVVLITTLLVIPVAVLLAIAMFIRWKKSRAFGGKEKQMQSLNSEHKLESSSGRVLGKLRGKGSGGLNLGNFFASRKGYSRKGFDRLSTEGSDQEKDEDDGNSEHKLESSSGRVLGKLRGKGSGGLNLGNFFASRKGYSRKGFDRLSTEGSDQEKDEDDGSESEEEYSAPLPPPAPPSS</sequence>
<comment type="catalytic activity">
    <reaction evidence="33">
        <text>N-decanoyl-(2S)-hydroxyglycine = decanamide + glyoxylate</text>
        <dbReference type="Rhea" id="RHEA:58620"/>
        <dbReference type="ChEBI" id="CHEBI:36655"/>
        <dbReference type="ChEBI" id="CHEBI:38833"/>
        <dbReference type="ChEBI" id="CHEBI:142692"/>
    </reaction>
</comment>
<dbReference type="FunFam" id="2.120.10.30:FF:000016">
    <property type="entry name" value="peptidyl-glycine alpha-amidating monooxygenase isoform X1"/>
    <property type="match status" value="1"/>
</dbReference>
<dbReference type="InterPro" id="IPR020611">
    <property type="entry name" value="Cu2_ascorb_mOase_CS-1"/>
</dbReference>
<dbReference type="CDD" id="cd14958">
    <property type="entry name" value="NHL_PAL_like"/>
    <property type="match status" value="1"/>
</dbReference>
<feature type="disulfide bond" evidence="37">
    <location>
        <begin position="685"/>
        <end position="706"/>
    </location>
</feature>
<dbReference type="InterPro" id="IPR014783">
    <property type="entry name" value="Cu2_ascorb_mOase_CS-2"/>
</dbReference>
<evidence type="ECO:0000256" key="33">
    <source>
        <dbReference type="ARBA" id="ARBA00052836"/>
    </source>
</evidence>
<evidence type="ECO:0000256" key="9">
    <source>
        <dbReference type="ARBA" id="ARBA00022833"/>
    </source>
</evidence>
<feature type="chain" id="PRO_5004555437" evidence="42">
    <location>
        <begin position="21"/>
        <end position="1223"/>
    </location>
</feature>
<feature type="transmembrane region" description="Helical" evidence="41">
    <location>
        <begin position="1044"/>
        <end position="1068"/>
    </location>
</feature>
<dbReference type="PRINTS" id="PR00790">
    <property type="entry name" value="PAMONOXGNASE"/>
</dbReference>
<name>S7PCF6_MYOBR</name>
<dbReference type="GO" id="GO:0004598">
    <property type="term" value="F:peptidylamidoglycolate lyase activity"/>
    <property type="evidence" value="ECO:0007669"/>
    <property type="project" value="UniProtKB-EC"/>
</dbReference>
<feature type="binding site" evidence="36">
    <location>
        <position position="364"/>
    </location>
    <ligand>
        <name>Cu(2+)</name>
        <dbReference type="ChEBI" id="CHEBI:29036"/>
        <label>1</label>
        <note>catalytic</note>
    </ligand>
</feature>
<evidence type="ECO:0000313" key="46">
    <source>
        <dbReference type="Proteomes" id="UP000052978"/>
    </source>
</evidence>
<dbReference type="InterPro" id="IPR014784">
    <property type="entry name" value="Cu2_ascorb_mOase-like_C"/>
</dbReference>
<dbReference type="InterPro" id="IPR024548">
    <property type="entry name" value="Cu2_monoox_C"/>
</dbReference>
<feature type="binding site" evidence="35">
    <location>
        <position position="757"/>
    </location>
    <ligand>
        <name>a protein</name>
        <dbReference type="ChEBI" id="CHEBI:16541"/>
    </ligand>
    <ligandPart>
        <name>C-terminal Xaa-(2S)-2-hydroxyglycine residue</name>
        <dbReference type="ChEBI" id="CHEBI:142768"/>
    </ligandPart>
</feature>
<evidence type="ECO:0000256" key="24">
    <source>
        <dbReference type="ARBA" id="ARBA00050546"/>
    </source>
</evidence>
<dbReference type="GO" id="GO:0031418">
    <property type="term" value="F:L-ascorbic acid binding"/>
    <property type="evidence" value="ECO:0007669"/>
    <property type="project" value="UniProtKB-KW"/>
</dbReference>
<feature type="region of interest" description="Disordered" evidence="40">
    <location>
        <begin position="526"/>
        <end position="545"/>
    </location>
</feature>
<dbReference type="Pfam" id="PF03712">
    <property type="entry name" value="Cu2_monoox_C"/>
    <property type="match status" value="1"/>
</dbReference>
<dbReference type="PROSITE" id="PS00084">
    <property type="entry name" value="CU2_MONOOXYGENASE_1"/>
    <property type="match status" value="1"/>
</dbReference>
<dbReference type="FunFam" id="2.60.120.310:FF:000001">
    <property type="entry name" value="peptidyl-glycine alpha-amidating monooxygenase isoform X1"/>
    <property type="match status" value="1"/>
</dbReference>
<feature type="disulfide bond" evidence="37">
    <location>
        <begin position="76"/>
        <end position="121"/>
    </location>
</feature>
<dbReference type="GO" id="GO:0005576">
    <property type="term" value="C:extracellular region"/>
    <property type="evidence" value="ECO:0007669"/>
    <property type="project" value="TreeGrafter"/>
</dbReference>
<dbReference type="PROSITE" id="PS00085">
    <property type="entry name" value="CU2_MONOOXYGENASE_2"/>
    <property type="match status" value="1"/>
</dbReference>
<feature type="compositionally biased region" description="Basic and acidic residues" evidence="40">
    <location>
        <begin position="1081"/>
        <end position="1093"/>
    </location>
</feature>
<feature type="region of interest" description="Disordered" evidence="40">
    <location>
        <begin position="225"/>
        <end position="245"/>
    </location>
</feature>
<evidence type="ECO:0000256" key="1">
    <source>
        <dbReference type="ARBA" id="ARBA00000686"/>
    </source>
</evidence>
<evidence type="ECO:0000256" key="29">
    <source>
        <dbReference type="ARBA" id="ARBA00051621"/>
    </source>
</evidence>
<keyword evidence="6 36" id="KW-0479">Metal-binding</keyword>
<comment type="catalytic activity">
    <reaction evidence="28">
        <text>N-decanoylglycine + 2 L-ascorbate + O2 = N-decanoyl-(2S)-hydroxyglycine + 2 monodehydro-L-ascorbate radical + H2O</text>
        <dbReference type="Rhea" id="RHEA:58608"/>
        <dbReference type="ChEBI" id="CHEBI:15377"/>
        <dbReference type="ChEBI" id="CHEBI:15379"/>
        <dbReference type="ChEBI" id="CHEBI:38290"/>
        <dbReference type="ChEBI" id="CHEBI:59513"/>
        <dbReference type="ChEBI" id="CHEBI:142680"/>
        <dbReference type="ChEBI" id="CHEBI:142692"/>
    </reaction>
</comment>
<evidence type="ECO:0000256" key="37">
    <source>
        <dbReference type="PIRSR" id="PIRSR600720-3"/>
    </source>
</evidence>
<evidence type="ECO:0000313" key="45">
    <source>
        <dbReference type="EMBL" id="EPQ07898.1"/>
    </source>
</evidence>
<comment type="catalytic activity">
    <reaction evidence="21">
        <text>a [peptide]-C-terminal glycine + 2 L-ascorbate + O2 = a [peptide]-C-terminal (2S)-2-hydroxyglycine + 2 monodehydro-L-ascorbate radical + H2O</text>
        <dbReference type="Rhea" id="RHEA:21452"/>
        <dbReference type="Rhea" id="RHEA-COMP:13486"/>
        <dbReference type="Rhea" id="RHEA-COMP:15321"/>
        <dbReference type="ChEBI" id="CHEBI:15377"/>
        <dbReference type="ChEBI" id="CHEBI:15379"/>
        <dbReference type="ChEBI" id="CHEBI:38290"/>
        <dbReference type="ChEBI" id="CHEBI:59513"/>
        <dbReference type="ChEBI" id="CHEBI:137000"/>
        <dbReference type="ChEBI" id="CHEBI:142768"/>
        <dbReference type="EC" id="1.14.17.3"/>
    </reaction>
</comment>
<evidence type="ECO:0000256" key="38">
    <source>
        <dbReference type="PIRSR" id="PIRSR600720-4"/>
    </source>
</evidence>
<comment type="subcellular location">
    <subcellularLocation>
        <location evidence="2">Cytoplasmic vesicle</location>
        <location evidence="2">Secretory vesicle membrane</location>
        <topology evidence="2">Single-pass membrane protein</topology>
    </subcellularLocation>
</comment>
<dbReference type="EMBL" id="KE162363">
    <property type="protein sequence ID" value="EPQ07898.1"/>
    <property type="molecule type" value="Genomic_DNA"/>
</dbReference>
<feature type="compositionally biased region" description="Basic and acidic residues" evidence="40">
    <location>
        <begin position="1010"/>
        <end position="1021"/>
    </location>
</feature>
<dbReference type="InterPro" id="IPR001258">
    <property type="entry name" value="NHL_repeat"/>
</dbReference>
<feature type="domain" description="Copper type II ascorbate-dependent monooxygenase N-terminal" evidence="43">
    <location>
        <begin position="60"/>
        <end position="171"/>
    </location>
</feature>
<keyword evidence="5 41" id="KW-0812">Transmembrane</keyword>
<dbReference type="SUPFAM" id="SSF63829">
    <property type="entry name" value="Calcium-dependent phosphotriesterase"/>
    <property type="match status" value="1"/>
</dbReference>
<feature type="region of interest" description="Disordered" evidence="40">
    <location>
        <begin position="1081"/>
        <end position="1104"/>
    </location>
</feature>
<feature type="compositionally biased region" description="Acidic residues" evidence="40">
    <location>
        <begin position="1198"/>
        <end position="1211"/>
    </location>
</feature>
<protein>
    <submittedName>
        <fullName evidence="45">Peptidyl-glycine alpha-amidating monooxygenase</fullName>
    </submittedName>
</protein>
<proteinExistence type="inferred from homology"/>
<feature type="binding site" evidence="36">
    <location>
        <position position="636"/>
    </location>
    <ligand>
        <name>Zn(2+)</name>
        <dbReference type="ChEBI" id="CHEBI:29105"/>
        <note>catalytic</note>
    </ligand>
</feature>
<feature type="binding site" evidence="36">
    <location>
        <position position="838"/>
    </location>
    <ligand>
        <name>Ca(2+)</name>
        <dbReference type="ChEBI" id="CHEBI:29108"/>
        <note>structural</note>
    </ligand>
</feature>
<gene>
    <name evidence="45" type="ORF">D623_10033105</name>
</gene>
<feature type="binding site" evidence="36">
    <location>
        <position position="741"/>
    </location>
    <ligand>
        <name>Zn(2+)</name>
        <dbReference type="ChEBI" id="CHEBI:29105"/>
        <note>catalytic</note>
    </ligand>
</feature>
<feature type="disulfide bond" evidence="37">
    <location>
        <begin position="277"/>
        <end position="384"/>
    </location>
</feature>
<keyword evidence="18" id="KW-0456">Lyase</keyword>
<dbReference type="InterPro" id="IPR011042">
    <property type="entry name" value="6-blade_b-propeller_TolB-like"/>
</dbReference>
<feature type="compositionally biased region" description="Pro residues" evidence="40">
    <location>
        <begin position="1214"/>
        <end position="1223"/>
    </location>
</feature>
<feature type="repeat" description="NHL" evidence="39">
    <location>
        <begin position="724"/>
        <end position="768"/>
    </location>
</feature>
<keyword evidence="13 36" id="KW-0186">Copper</keyword>
<keyword evidence="14 45" id="KW-0503">Monooxygenase</keyword>
<comment type="catalytic activity">
    <reaction evidence="31">
        <text>N-octanoyl-(2S)-hydroxyglycine = octanamide + glyoxylate</text>
        <dbReference type="Rhea" id="RHEA:58616"/>
        <dbReference type="ChEBI" id="CHEBI:36655"/>
        <dbReference type="ChEBI" id="CHEBI:142682"/>
        <dbReference type="ChEBI" id="CHEBI:142691"/>
    </reaction>
</comment>
<comment type="catalytic activity">
    <reaction evidence="26">
        <text>N-dodecanoyl-(2S)-hydroxyglycine = dodecanamide + glyoxylate</text>
        <dbReference type="Rhea" id="RHEA:58624"/>
        <dbReference type="ChEBI" id="CHEBI:34726"/>
        <dbReference type="ChEBI" id="CHEBI:36655"/>
        <dbReference type="ChEBI" id="CHEBI:142693"/>
    </reaction>
</comment>
<feature type="binding site" evidence="36">
    <location>
        <position position="571"/>
    </location>
    <ligand>
        <name>Ca(2+)</name>
        <dbReference type="ChEBI" id="CHEBI:29108"/>
        <note>structural</note>
    </ligand>
</feature>
<feature type="binding site" evidence="36">
    <location>
        <position position="103"/>
    </location>
    <ligand>
        <name>Cu(2+)</name>
        <dbReference type="ChEBI" id="CHEBI:29036"/>
        <label>1</label>
        <note>catalytic</note>
    </ligand>
</feature>
<evidence type="ECO:0000259" key="43">
    <source>
        <dbReference type="Pfam" id="PF01082"/>
    </source>
</evidence>
<dbReference type="PANTHER" id="PTHR10680">
    <property type="entry name" value="PEPTIDYL-GLYCINE ALPHA-AMIDATING MONOOXYGENASE"/>
    <property type="match status" value="1"/>
</dbReference>
<dbReference type="InterPro" id="IPR036939">
    <property type="entry name" value="Cu2_ascorb_mOase_N_sf"/>
</dbReference>
<evidence type="ECO:0000256" key="12">
    <source>
        <dbReference type="ARBA" id="ARBA00023002"/>
    </source>
</evidence>
<evidence type="ECO:0000256" key="36">
    <source>
        <dbReference type="PIRSR" id="PIRSR600720-2"/>
    </source>
</evidence>
<dbReference type="Pfam" id="PF01436">
    <property type="entry name" value="NHL"/>
    <property type="match status" value="4"/>
</dbReference>
<comment type="cofactor">
    <cofactor evidence="36">
        <name>Zn(2+)</name>
        <dbReference type="ChEBI" id="CHEBI:29105"/>
    </cofactor>
    <text evidence="36">Binds one Zn(2+) ion per subunit.</text>
</comment>
<evidence type="ECO:0000256" key="40">
    <source>
        <dbReference type="SAM" id="MobiDB-lite"/>
    </source>
</evidence>
<dbReference type="FunFam" id="2.60.120.230:FF:000002">
    <property type="entry name" value="Peptidyl-glycine alpha-amidating monooxygenase B"/>
    <property type="match status" value="1"/>
</dbReference>
<evidence type="ECO:0000256" key="35">
    <source>
        <dbReference type="PIRSR" id="PIRSR600720-1"/>
    </source>
</evidence>
<comment type="catalytic activity">
    <reaction evidence="30">
        <text>N-octanoylglycine + 2 L-ascorbate + O2 = N-octanoyl-(2S)-hydroxyglycine + 2 monodehydro-L-ascorbate radical + H2O</text>
        <dbReference type="Rhea" id="RHEA:58612"/>
        <dbReference type="ChEBI" id="CHEBI:15377"/>
        <dbReference type="ChEBI" id="CHEBI:15379"/>
        <dbReference type="ChEBI" id="CHEBI:38290"/>
        <dbReference type="ChEBI" id="CHEBI:59513"/>
        <dbReference type="ChEBI" id="CHEBI:142681"/>
        <dbReference type="ChEBI" id="CHEBI:142691"/>
    </reaction>
</comment>
<dbReference type="GO" id="GO:0004504">
    <property type="term" value="F:peptidylglycine monooxygenase activity"/>
    <property type="evidence" value="ECO:0007669"/>
    <property type="project" value="UniProtKB-EC"/>
</dbReference>
<dbReference type="GO" id="GO:0005507">
    <property type="term" value="F:copper ion binding"/>
    <property type="evidence" value="ECO:0007669"/>
    <property type="project" value="InterPro"/>
</dbReference>
<feature type="binding site" evidence="36">
    <location>
        <position position="638"/>
    </location>
    <ligand>
        <name>Ca(2+)</name>
        <dbReference type="ChEBI" id="CHEBI:29108"/>
        <note>structural</note>
    </ligand>
</feature>
<evidence type="ECO:0000256" key="26">
    <source>
        <dbReference type="ARBA" id="ARBA00050949"/>
    </source>
</evidence>
<evidence type="ECO:0000256" key="11">
    <source>
        <dbReference type="ARBA" id="ARBA00022989"/>
    </source>
</evidence>